<evidence type="ECO:0000313" key="2">
    <source>
        <dbReference type="Proteomes" id="UP001060085"/>
    </source>
</evidence>
<reference evidence="2" key="1">
    <citation type="journal article" date="2023" name="Nat. Plants">
        <title>Single-cell RNA sequencing provides a high-resolution roadmap for understanding the multicellular compartmentation of specialized metabolism.</title>
        <authorList>
            <person name="Sun S."/>
            <person name="Shen X."/>
            <person name="Li Y."/>
            <person name="Li Y."/>
            <person name="Wang S."/>
            <person name="Li R."/>
            <person name="Zhang H."/>
            <person name="Shen G."/>
            <person name="Guo B."/>
            <person name="Wei J."/>
            <person name="Xu J."/>
            <person name="St-Pierre B."/>
            <person name="Chen S."/>
            <person name="Sun C."/>
        </authorList>
    </citation>
    <scope>NUCLEOTIDE SEQUENCE [LARGE SCALE GENOMIC DNA]</scope>
</reference>
<dbReference type="EMBL" id="CM044704">
    <property type="protein sequence ID" value="KAI5669074.1"/>
    <property type="molecule type" value="Genomic_DNA"/>
</dbReference>
<gene>
    <name evidence="1" type="ORF">M9H77_18927</name>
</gene>
<keyword evidence="2" id="KW-1185">Reference proteome</keyword>
<protein>
    <submittedName>
        <fullName evidence="1">Uncharacterized protein</fullName>
    </submittedName>
</protein>
<evidence type="ECO:0000313" key="1">
    <source>
        <dbReference type="EMBL" id="KAI5669074.1"/>
    </source>
</evidence>
<organism evidence="1 2">
    <name type="scientific">Catharanthus roseus</name>
    <name type="common">Madagascar periwinkle</name>
    <name type="synonym">Vinca rosea</name>
    <dbReference type="NCBI Taxonomy" id="4058"/>
    <lineage>
        <taxon>Eukaryota</taxon>
        <taxon>Viridiplantae</taxon>
        <taxon>Streptophyta</taxon>
        <taxon>Embryophyta</taxon>
        <taxon>Tracheophyta</taxon>
        <taxon>Spermatophyta</taxon>
        <taxon>Magnoliopsida</taxon>
        <taxon>eudicotyledons</taxon>
        <taxon>Gunneridae</taxon>
        <taxon>Pentapetalae</taxon>
        <taxon>asterids</taxon>
        <taxon>lamiids</taxon>
        <taxon>Gentianales</taxon>
        <taxon>Apocynaceae</taxon>
        <taxon>Rauvolfioideae</taxon>
        <taxon>Vinceae</taxon>
        <taxon>Catharanthinae</taxon>
        <taxon>Catharanthus</taxon>
    </lineage>
</organism>
<dbReference type="Proteomes" id="UP001060085">
    <property type="component" value="Linkage Group LG04"/>
</dbReference>
<name>A0ACC0B8W6_CATRO</name>
<comment type="caution">
    <text evidence="1">The sequence shown here is derived from an EMBL/GenBank/DDBJ whole genome shotgun (WGS) entry which is preliminary data.</text>
</comment>
<sequence length="97" mass="11283">MYYRIPKNRVVILNANTLGRDPLTWEDPLSFKPECFLNKNLDLKGTNYELLSFALKQIQLILASLMHAFDWSLPPSTLRKKKPLLLIPKKMNDLVVE</sequence>
<proteinExistence type="predicted"/>
<accession>A0ACC0B8W6</accession>